<dbReference type="EMBL" id="JXST01000060">
    <property type="protein sequence ID" value="KIU13893.1"/>
    <property type="molecule type" value="Genomic_DNA"/>
</dbReference>
<keyword evidence="1" id="KW-0573">Peptidoglycan synthesis</keyword>
<keyword evidence="1" id="KW-0132">Cell division</keyword>
<dbReference type="GO" id="GO:0008360">
    <property type="term" value="P:regulation of cell shape"/>
    <property type="evidence" value="ECO:0007669"/>
    <property type="project" value="UniProtKB-KW"/>
</dbReference>
<organism evidence="4 5">
    <name type="scientific">Mycolicibacterium llatzerense</name>
    <dbReference type="NCBI Taxonomy" id="280871"/>
    <lineage>
        <taxon>Bacteria</taxon>
        <taxon>Bacillati</taxon>
        <taxon>Actinomycetota</taxon>
        <taxon>Actinomycetes</taxon>
        <taxon>Mycobacteriales</taxon>
        <taxon>Mycobacteriaceae</taxon>
        <taxon>Mycolicibacterium</taxon>
    </lineage>
</organism>
<comment type="similarity">
    <text evidence="1">Belongs to the MurL family.</text>
</comment>
<dbReference type="GO" id="GO:0071555">
    <property type="term" value="P:cell wall organization"/>
    <property type="evidence" value="ECO:0007669"/>
    <property type="project" value="UniProtKB-KW"/>
</dbReference>
<dbReference type="InterPro" id="IPR043689">
    <property type="entry name" value="MurL"/>
</dbReference>
<dbReference type="InterPro" id="IPR058740">
    <property type="entry name" value="MurL_N"/>
</dbReference>
<name>A0A0D1IX00_9MYCO</name>
<dbReference type="RefSeq" id="WP_043392624.1">
    <property type="nucleotide sequence ID" value="NZ_JXST01000060.1"/>
</dbReference>
<evidence type="ECO:0000259" key="3">
    <source>
        <dbReference type="Pfam" id="PF26299"/>
    </source>
</evidence>
<sequence length="443" mass="48895">MTKPFVPQSYKSFRIDGYDIEGGVFRGRYTMCGADSADDVSFAETVDFGESLAGGRPDDRLLRLLTLTCSLSYYKAAAPPKIEIAFPTYDFERDYLRQVLAGGLGEYAYRNNLPGALSPEITGDRSEIAEQRPDTWNADAAPLVPVGGGKDSVVSIEALTPLQPVLFNVNKFDPIDRCVEISGLPHVRVMRSIDRTLIDVNAAGAYNGHIPVTAINSIIGLIVADAKGLGPVVLSNERSSNVGNVEWMGQDINHQWSKSVTYETLLRDTLAAYGLNPDRYFSLLRGLSESQIADRFAASPQYFRAFISCNRPFALDAGRRGATWCGHCPKCQFVFVLMAPRLGRTEVEAIFGRNLFEDTDSRAEFEDILGVGAHKPFECVGEYYEAAESMLTILDDESWAGLPLVEQFRSARADLARVAADHDDSPAVEYVPERYRAALDTRR</sequence>
<dbReference type="GO" id="GO:0016855">
    <property type="term" value="F:racemase and epimerase activity, acting on amino acids and derivatives"/>
    <property type="evidence" value="ECO:0007669"/>
    <property type="project" value="UniProtKB-UniRule"/>
</dbReference>
<comment type="catalytic activity">
    <reaction evidence="1">
        <text>UDP-N-acetyl-alpha-D-muramoyl-L-alanyl-L-glutamate + ATP + H2O = UDP-N-acetyl-alpha-D-muramoyl-L-alanyl-D-glutamate + AMP + diphosphate + H(+)</text>
        <dbReference type="Rhea" id="RHEA:58812"/>
        <dbReference type="ChEBI" id="CHEBI:15377"/>
        <dbReference type="ChEBI" id="CHEBI:15378"/>
        <dbReference type="ChEBI" id="CHEBI:30616"/>
        <dbReference type="ChEBI" id="CHEBI:33019"/>
        <dbReference type="ChEBI" id="CHEBI:83900"/>
        <dbReference type="ChEBI" id="CHEBI:142725"/>
        <dbReference type="ChEBI" id="CHEBI:456215"/>
        <dbReference type="EC" id="5.1.1.23"/>
    </reaction>
</comment>
<comment type="caution">
    <text evidence="4">The sequence shown here is derived from an EMBL/GenBank/DDBJ whole genome shotgun (WGS) entry which is preliminary data.</text>
</comment>
<comment type="pathway">
    <text evidence="1">Cell wall biogenesis; peptidoglycan biosynthesis.</text>
</comment>
<dbReference type="PATRIC" id="fig|280871.6.peg.5662"/>
<dbReference type="GO" id="GO:0005737">
    <property type="term" value="C:cytoplasm"/>
    <property type="evidence" value="ECO:0007669"/>
    <property type="project" value="UniProtKB-UniRule"/>
</dbReference>
<dbReference type="UniPathway" id="UPA00219"/>
<dbReference type="HAMAP" id="MF_02209">
    <property type="entry name" value="MurL"/>
    <property type="match status" value="1"/>
</dbReference>
<feature type="domain" description="MurL N-terminal" evidence="3">
    <location>
        <begin position="7"/>
        <end position="283"/>
    </location>
</feature>
<dbReference type="GO" id="GO:0051301">
    <property type="term" value="P:cell division"/>
    <property type="evidence" value="ECO:0007669"/>
    <property type="project" value="UniProtKB-KW"/>
</dbReference>
<keyword evidence="1" id="KW-0413">Isomerase</keyword>
<keyword evidence="1" id="KW-0133">Cell shape</keyword>
<feature type="domain" description="MurL C-terminal" evidence="2">
    <location>
        <begin position="306"/>
        <end position="421"/>
    </location>
</feature>
<dbReference type="AlphaFoldDB" id="A0A0D1IX00"/>
<evidence type="ECO:0000313" key="4">
    <source>
        <dbReference type="EMBL" id="KIU13893.1"/>
    </source>
</evidence>
<dbReference type="Pfam" id="PF26299">
    <property type="entry name" value="MurL_N"/>
    <property type="match status" value="1"/>
</dbReference>
<reference evidence="4 5" key="1">
    <citation type="submission" date="2015-01" db="EMBL/GenBank/DDBJ databases">
        <title>Genome sequence of Mycobacterium llatzerense and Mycobacterium immunogenum recovered from brain abscess.</title>
        <authorList>
            <person name="Greninger A.L."/>
            <person name="Langelier C."/>
            <person name="Cunningham G."/>
            <person name="Chiu C.Y."/>
            <person name="Miller S."/>
        </authorList>
    </citation>
    <scope>NUCLEOTIDE SEQUENCE [LARGE SCALE GENOMIC DNA]</scope>
    <source>
        <strain evidence="4 5">CLUC14</strain>
    </source>
</reference>
<accession>A0A0D1IX00</accession>
<keyword evidence="1" id="KW-0131">Cell cycle</keyword>
<evidence type="ECO:0000259" key="2">
    <source>
        <dbReference type="Pfam" id="PF26298"/>
    </source>
</evidence>
<dbReference type="EC" id="5.1.1.23" evidence="1"/>
<dbReference type="Pfam" id="PF26298">
    <property type="entry name" value="MurL_epimerase_C"/>
    <property type="match status" value="1"/>
</dbReference>
<dbReference type="InterPro" id="IPR058741">
    <property type="entry name" value="MurL_C"/>
</dbReference>
<gene>
    <name evidence="1" type="primary">murL</name>
    <name evidence="4" type="ORF">TL10_27325</name>
</gene>
<evidence type="ECO:0000313" key="5">
    <source>
        <dbReference type="Proteomes" id="UP000032221"/>
    </source>
</evidence>
<proteinExistence type="inferred from homology"/>
<dbReference type="OrthoDB" id="9768152at2"/>
<dbReference type="GO" id="GO:0009252">
    <property type="term" value="P:peptidoglycan biosynthetic process"/>
    <property type="evidence" value="ECO:0007669"/>
    <property type="project" value="UniProtKB-UniRule"/>
</dbReference>
<protein>
    <recommendedName>
        <fullName evidence="1">UDP-N-acetyl-alpha-D-muramoyl-L-alanyl-L-glutamate epimerase</fullName>
        <ecNumber evidence="1">5.1.1.23</ecNumber>
    </recommendedName>
    <alternativeName>
        <fullName evidence="1">UDP-MurNAc-L-Ala-L-Glu epimerase</fullName>
    </alternativeName>
</protein>
<comment type="function">
    <text evidence="1">Cell wall formation. Catalyzes epimerization of the terminal L-glutamate in UDP-N-acetyl-alpha-D-muramoyl-L-alanyl-L-glutamate.</text>
</comment>
<dbReference type="Proteomes" id="UP000032221">
    <property type="component" value="Unassembled WGS sequence"/>
</dbReference>
<keyword evidence="5" id="KW-1185">Reference proteome</keyword>
<keyword evidence="1" id="KW-0961">Cell wall biogenesis/degradation</keyword>
<evidence type="ECO:0000256" key="1">
    <source>
        <dbReference type="HAMAP-Rule" id="MF_02209"/>
    </source>
</evidence>
<dbReference type="STRING" id="280871.TL10_27325"/>